<feature type="transmembrane region" description="Helical" evidence="19">
    <location>
        <begin position="272"/>
        <end position="300"/>
    </location>
</feature>
<dbReference type="GO" id="GO:0005743">
    <property type="term" value="C:mitochondrial inner membrane"/>
    <property type="evidence" value="ECO:0007669"/>
    <property type="project" value="UniProtKB-SubCell"/>
</dbReference>
<keyword evidence="15 20" id="KW-0496">Mitochondrion</keyword>
<name>A0A346KN63_ANOGC</name>
<dbReference type="AlphaFoldDB" id="A0A346KN63"/>
<dbReference type="GO" id="GO:0006120">
    <property type="term" value="P:mitochondrial electron transport, NADH to ubiquinone"/>
    <property type="evidence" value="ECO:0007669"/>
    <property type="project" value="TreeGrafter"/>
</dbReference>
<keyword evidence="8 19" id="KW-0812">Transmembrane</keyword>
<comment type="catalytic activity">
    <reaction evidence="18">
        <text>a ubiquinone + NADH + 5 H(+)(in) = a ubiquinol + NAD(+) + 4 H(+)(out)</text>
        <dbReference type="Rhea" id="RHEA:29091"/>
        <dbReference type="Rhea" id="RHEA-COMP:9565"/>
        <dbReference type="Rhea" id="RHEA-COMP:9566"/>
        <dbReference type="ChEBI" id="CHEBI:15378"/>
        <dbReference type="ChEBI" id="CHEBI:16389"/>
        <dbReference type="ChEBI" id="CHEBI:17976"/>
        <dbReference type="ChEBI" id="CHEBI:57540"/>
        <dbReference type="ChEBI" id="CHEBI:57945"/>
        <dbReference type="EC" id="7.1.1.2"/>
    </reaction>
</comment>
<evidence type="ECO:0000256" key="18">
    <source>
        <dbReference type="ARBA" id="ARBA00049551"/>
    </source>
</evidence>
<evidence type="ECO:0000256" key="8">
    <source>
        <dbReference type="ARBA" id="ARBA00022692"/>
    </source>
</evidence>
<evidence type="ECO:0000256" key="12">
    <source>
        <dbReference type="ARBA" id="ARBA00022989"/>
    </source>
</evidence>
<dbReference type="EC" id="7.1.1.2" evidence="4"/>
<evidence type="ECO:0000256" key="19">
    <source>
        <dbReference type="SAM" id="Phobius"/>
    </source>
</evidence>
<dbReference type="InterPro" id="IPR050175">
    <property type="entry name" value="Complex_I_Subunit_2"/>
</dbReference>
<evidence type="ECO:0000256" key="14">
    <source>
        <dbReference type="ARBA" id="ARBA00023075"/>
    </source>
</evidence>
<comment type="subcellular location">
    <subcellularLocation>
        <location evidence="2">Mitochondrion inner membrane</location>
        <topology evidence="2">Multi-pass membrane protein</topology>
    </subcellularLocation>
</comment>
<organism evidence="20">
    <name type="scientific">Anoplolepis gracilipes</name>
    <name type="common">Yellow crazy ant</name>
    <dbReference type="NCBI Taxonomy" id="354296"/>
    <lineage>
        <taxon>Eukaryota</taxon>
        <taxon>Metazoa</taxon>
        <taxon>Ecdysozoa</taxon>
        <taxon>Arthropoda</taxon>
        <taxon>Hexapoda</taxon>
        <taxon>Insecta</taxon>
        <taxon>Pterygota</taxon>
        <taxon>Neoptera</taxon>
        <taxon>Endopterygota</taxon>
        <taxon>Hymenoptera</taxon>
        <taxon>Apocrita</taxon>
        <taxon>Aculeata</taxon>
        <taxon>Formicoidea</taxon>
        <taxon>Formicidae</taxon>
        <taxon>Formicinae</taxon>
        <taxon>Anoplolepis</taxon>
    </lineage>
</organism>
<evidence type="ECO:0000256" key="3">
    <source>
        <dbReference type="ARBA" id="ARBA00007012"/>
    </source>
</evidence>
<evidence type="ECO:0000256" key="1">
    <source>
        <dbReference type="ARBA" id="ARBA00003257"/>
    </source>
</evidence>
<feature type="transmembrane region" description="Helical" evidence="19">
    <location>
        <begin position="312"/>
        <end position="338"/>
    </location>
</feature>
<dbReference type="EMBL" id="MH122734">
    <property type="protein sequence ID" value="AXP85354.1"/>
    <property type="molecule type" value="Genomic_DNA"/>
</dbReference>
<feature type="transmembrane region" description="Helical" evidence="19">
    <location>
        <begin position="198"/>
        <end position="218"/>
    </location>
</feature>
<evidence type="ECO:0000313" key="20">
    <source>
        <dbReference type="EMBL" id="AXP85354.1"/>
    </source>
</evidence>
<dbReference type="PANTHER" id="PTHR46552:SF1">
    <property type="entry name" value="NADH-UBIQUINONE OXIDOREDUCTASE CHAIN 2"/>
    <property type="match status" value="1"/>
</dbReference>
<evidence type="ECO:0000256" key="4">
    <source>
        <dbReference type="ARBA" id="ARBA00012944"/>
    </source>
</evidence>
<evidence type="ECO:0000256" key="13">
    <source>
        <dbReference type="ARBA" id="ARBA00023027"/>
    </source>
</evidence>
<comment type="similarity">
    <text evidence="3">Belongs to the complex I subunit 2 family.</text>
</comment>
<keyword evidence="9" id="KW-0999">Mitochondrion inner membrane</keyword>
<comment type="function">
    <text evidence="1">Core subunit of the mitochondrial membrane respiratory chain NADH dehydrogenase (Complex I) that is believed to belong to the minimal assembly required for catalysis. Complex I functions in the transfer of electrons from NADH to the respiratory chain. The immediate electron acceptor for the enzyme is believed to be ubiquinone.</text>
</comment>
<feature type="transmembrane region" description="Helical" evidence="19">
    <location>
        <begin position="239"/>
        <end position="266"/>
    </location>
</feature>
<accession>A0A346KN63</accession>
<reference evidence="20" key="1">
    <citation type="journal article" date="2018" name="Mitochondrial DNA Part B Resour">
        <title>The complete mitochondrial genome of yellow crazy ant, Anoplolepis gracilipes (Hymenoptera: Formicidae).</title>
        <authorList>
            <person name="Lee C.-C."/>
            <person name="Wang J."/>
            <person name="Matsuura K."/>
            <person name="Yang C.-C.S."/>
        </authorList>
    </citation>
    <scope>NUCLEOTIDE SEQUENCE</scope>
</reference>
<keyword evidence="7" id="KW-0679">Respiratory chain</keyword>
<dbReference type="PANTHER" id="PTHR46552">
    <property type="entry name" value="NADH-UBIQUINONE OXIDOREDUCTASE CHAIN 2"/>
    <property type="match status" value="1"/>
</dbReference>
<evidence type="ECO:0000256" key="7">
    <source>
        <dbReference type="ARBA" id="ARBA00022660"/>
    </source>
</evidence>
<evidence type="ECO:0000256" key="9">
    <source>
        <dbReference type="ARBA" id="ARBA00022792"/>
    </source>
</evidence>
<evidence type="ECO:0000256" key="16">
    <source>
        <dbReference type="ARBA" id="ARBA00023136"/>
    </source>
</evidence>
<gene>
    <name evidence="20" type="primary">NAD2</name>
    <name evidence="20" type="synonym">ND2</name>
</gene>
<geneLocation type="mitochondrion" evidence="20"/>
<keyword evidence="10" id="KW-1278">Translocase</keyword>
<feature type="transmembrane region" description="Helical" evidence="19">
    <location>
        <begin position="20"/>
        <end position="40"/>
    </location>
</feature>
<evidence type="ECO:0000256" key="11">
    <source>
        <dbReference type="ARBA" id="ARBA00022982"/>
    </source>
</evidence>
<evidence type="ECO:0000256" key="15">
    <source>
        <dbReference type="ARBA" id="ARBA00023128"/>
    </source>
</evidence>
<keyword evidence="6" id="KW-0813">Transport</keyword>
<evidence type="ECO:0000256" key="6">
    <source>
        <dbReference type="ARBA" id="ARBA00022448"/>
    </source>
</evidence>
<feature type="transmembrane region" description="Helical" evidence="19">
    <location>
        <begin position="137"/>
        <end position="161"/>
    </location>
</feature>
<feature type="transmembrane region" description="Helical" evidence="19">
    <location>
        <begin position="61"/>
        <end position="81"/>
    </location>
</feature>
<feature type="transmembrane region" description="Helical" evidence="19">
    <location>
        <begin position="87"/>
        <end position="104"/>
    </location>
</feature>
<proteinExistence type="inferred from homology"/>
<keyword evidence="13" id="KW-0520">NAD</keyword>
<protein>
    <recommendedName>
        <fullName evidence="5">NADH-ubiquinone oxidoreductase chain 2</fullName>
        <ecNumber evidence="4">7.1.1.2</ecNumber>
    </recommendedName>
    <alternativeName>
        <fullName evidence="17">NADH dehydrogenase subunit 2</fullName>
    </alternativeName>
</protein>
<evidence type="ECO:0000256" key="17">
    <source>
        <dbReference type="ARBA" id="ARBA00031028"/>
    </source>
</evidence>
<sequence length="339" mass="41263">MNFIYTQHNLFMKFFLMSYLIYFSFISLFLYDLLMIWFIMEINNFLFICFLSIKLKNKKIIFLYYLIQALASLMMMLTLIINNFMYMQMDFIMINFFISIMIKLGIPPFHWWIPSVAIYLDWLSLFIFLTIQKIIPLYMISLINLPISLLYFMILMSTFVSTFKMINSMNFKILLSFSSINQTGWMLILIYFKTLFWFSYMMFYTLILLIIIMIFTYFKMSFSFSLNNNFSSMNFNLICLLLIFNLASIPPLTFFIFKWTTIYIFLLNSNLYFIFILMIFNSFILIYVYINLMNLMMYFYSIKIKLFNSPMYVFKFSYSYSFIFFMILSLIFSLIMILI</sequence>
<keyword evidence="12 19" id="KW-1133">Transmembrane helix</keyword>
<evidence type="ECO:0000256" key="5">
    <source>
        <dbReference type="ARBA" id="ARBA00021008"/>
    </source>
</evidence>
<keyword evidence="11" id="KW-0249">Electron transport</keyword>
<evidence type="ECO:0000256" key="2">
    <source>
        <dbReference type="ARBA" id="ARBA00004448"/>
    </source>
</evidence>
<dbReference type="GO" id="GO:0008137">
    <property type="term" value="F:NADH dehydrogenase (ubiquinone) activity"/>
    <property type="evidence" value="ECO:0007669"/>
    <property type="project" value="UniProtKB-EC"/>
</dbReference>
<keyword evidence="14" id="KW-0830">Ubiquinone</keyword>
<keyword evidence="16 19" id="KW-0472">Membrane</keyword>
<evidence type="ECO:0000256" key="10">
    <source>
        <dbReference type="ARBA" id="ARBA00022967"/>
    </source>
</evidence>
<feature type="transmembrane region" description="Helical" evidence="19">
    <location>
        <begin position="173"/>
        <end position="192"/>
    </location>
</feature>